<evidence type="ECO:0000256" key="2">
    <source>
        <dbReference type="SAM" id="SignalP"/>
    </source>
</evidence>
<evidence type="ECO:0000313" key="4">
    <source>
        <dbReference type="Proteomes" id="UP000245771"/>
    </source>
</evidence>
<evidence type="ECO:0000313" key="3">
    <source>
        <dbReference type="EMBL" id="PWN34537.1"/>
    </source>
</evidence>
<protein>
    <submittedName>
        <fullName evidence="3">Uncharacterized protein</fullName>
    </submittedName>
</protein>
<feature type="chain" id="PRO_5016419700" evidence="2">
    <location>
        <begin position="25"/>
        <end position="110"/>
    </location>
</feature>
<dbReference type="RefSeq" id="XP_025354839.1">
    <property type="nucleotide sequence ID" value="XM_025500797.1"/>
</dbReference>
<name>A0A316VAC9_9BASI</name>
<reference evidence="3 4" key="1">
    <citation type="journal article" date="2018" name="Mol. Biol. Evol.">
        <title>Broad Genomic Sampling Reveals a Smut Pathogenic Ancestry of the Fungal Clade Ustilaginomycotina.</title>
        <authorList>
            <person name="Kijpornyongpan T."/>
            <person name="Mondo S.J."/>
            <person name="Barry K."/>
            <person name="Sandor L."/>
            <person name="Lee J."/>
            <person name="Lipzen A."/>
            <person name="Pangilinan J."/>
            <person name="LaButti K."/>
            <person name="Hainaut M."/>
            <person name="Henrissat B."/>
            <person name="Grigoriev I.V."/>
            <person name="Spatafora J.W."/>
            <person name="Aime M.C."/>
        </authorList>
    </citation>
    <scope>NUCLEOTIDE SEQUENCE [LARGE SCALE GENOMIC DNA]</scope>
    <source>
        <strain evidence="3 4">MCA 3882</strain>
    </source>
</reference>
<dbReference type="EMBL" id="KZ819603">
    <property type="protein sequence ID" value="PWN34537.1"/>
    <property type="molecule type" value="Genomic_DNA"/>
</dbReference>
<feature type="signal peptide" evidence="2">
    <location>
        <begin position="1"/>
        <end position="24"/>
    </location>
</feature>
<dbReference type="GeneID" id="37022578"/>
<dbReference type="AlphaFoldDB" id="A0A316VAC9"/>
<gene>
    <name evidence="3" type="ORF">FA14DRAFT_177943</name>
</gene>
<feature type="region of interest" description="Disordered" evidence="1">
    <location>
        <begin position="53"/>
        <end position="110"/>
    </location>
</feature>
<keyword evidence="2" id="KW-0732">Signal</keyword>
<organism evidence="3 4">
    <name type="scientific">Meira miltonrushii</name>
    <dbReference type="NCBI Taxonomy" id="1280837"/>
    <lineage>
        <taxon>Eukaryota</taxon>
        <taxon>Fungi</taxon>
        <taxon>Dikarya</taxon>
        <taxon>Basidiomycota</taxon>
        <taxon>Ustilaginomycotina</taxon>
        <taxon>Exobasidiomycetes</taxon>
        <taxon>Exobasidiales</taxon>
        <taxon>Brachybasidiaceae</taxon>
        <taxon>Meira</taxon>
    </lineage>
</organism>
<accession>A0A316VAC9</accession>
<evidence type="ECO:0000256" key="1">
    <source>
        <dbReference type="SAM" id="MobiDB-lite"/>
    </source>
</evidence>
<dbReference type="Proteomes" id="UP000245771">
    <property type="component" value="Unassembled WGS sequence"/>
</dbReference>
<sequence>MLFNKSTYVSFILAALALVSTVSSLPASSVPEKRLLWDNPDSNGALKRRVVADSGSADLWPKPKPSKRGGLPSDDSGSVGTWPKPKSSKRGVPSTDSPSAGMWEPTNDKR</sequence>
<proteinExistence type="predicted"/>
<keyword evidence="4" id="KW-1185">Reference proteome</keyword>
<dbReference type="InParanoid" id="A0A316VAC9"/>